<protein>
    <recommendedName>
        <fullName evidence="1">At2g35280-like TPR domain-containing protein</fullName>
    </recommendedName>
</protein>
<reference evidence="2" key="1">
    <citation type="submission" date="2023-05" db="EMBL/GenBank/DDBJ databases">
        <title>Genome and transcriptome analyses reveal genes involved in the formation of fine ridges on petal epidermal cells in Hibiscus trionum.</title>
        <authorList>
            <person name="Koshimizu S."/>
            <person name="Masuda S."/>
            <person name="Ishii T."/>
            <person name="Shirasu K."/>
            <person name="Hoshino A."/>
            <person name="Arita M."/>
        </authorList>
    </citation>
    <scope>NUCLEOTIDE SEQUENCE</scope>
    <source>
        <strain evidence="2">Hamamatsu line</strain>
    </source>
</reference>
<evidence type="ECO:0000313" key="3">
    <source>
        <dbReference type="Proteomes" id="UP001165190"/>
    </source>
</evidence>
<name>A0A9W7H3C1_HIBTR</name>
<dbReference type="OrthoDB" id="1865546at2759"/>
<gene>
    <name evidence="2" type="ORF">HRI_000660500</name>
</gene>
<evidence type="ECO:0000259" key="1">
    <source>
        <dbReference type="Pfam" id="PF23310"/>
    </source>
</evidence>
<dbReference type="EMBL" id="BSYR01000007">
    <property type="protein sequence ID" value="GMI69912.1"/>
    <property type="molecule type" value="Genomic_DNA"/>
</dbReference>
<organism evidence="2 3">
    <name type="scientific">Hibiscus trionum</name>
    <name type="common">Flower of an hour</name>
    <dbReference type="NCBI Taxonomy" id="183268"/>
    <lineage>
        <taxon>Eukaryota</taxon>
        <taxon>Viridiplantae</taxon>
        <taxon>Streptophyta</taxon>
        <taxon>Embryophyta</taxon>
        <taxon>Tracheophyta</taxon>
        <taxon>Spermatophyta</taxon>
        <taxon>Magnoliopsida</taxon>
        <taxon>eudicotyledons</taxon>
        <taxon>Gunneridae</taxon>
        <taxon>Pentapetalae</taxon>
        <taxon>rosids</taxon>
        <taxon>malvids</taxon>
        <taxon>Malvales</taxon>
        <taxon>Malvaceae</taxon>
        <taxon>Malvoideae</taxon>
        <taxon>Hibiscus</taxon>
    </lineage>
</organism>
<proteinExistence type="predicted"/>
<evidence type="ECO:0000313" key="2">
    <source>
        <dbReference type="EMBL" id="GMI69912.1"/>
    </source>
</evidence>
<dbReference type="PANTHER" id="PTHR33784">
    <property type="entry name" value="OS05G0482100 PROTEIN"/>
    <property type="match status" value="1"/>
</dbReference>
<keyword evidence="3" id="KW-1185">Reference proteome</keyword>
<dbReference type="Pfam" id="PF23310">
    <property type="entry name" value="TPR_27"/>
    <property type="match status" value="1"/>
</dbReference>
<dbReference type="InterPro" id="IPR057136">
    <property type="entry name" value="At2g35280_TPR_dom"/>
</dbReference>
<dbReference type="InterPro" id="IPR040338">
    <property type="entry name" value="At1g67623-like"/>
</dbReference>
<dbReference type="Proteomes" id="UP001165190">
    <property type="component" value="Unassembled WGS sequence"/>
</dbReference>
<sequence length="237" mass="27301">MITKINNNIVRSLPKDLFSKILRQVASNSITGFVNARLCCKAFHRASNYVQIFKNVIMEKFNFVPWRKSETVFFERRIATKNDEALCREGMVDCFSRRKLESGLHCLKKMTEEGHVKAVYAYEIILICLGGDLRKQGLQIVSSLNLTNSSKRGSRTIANCHCKIEMFLSNTWVYFALPEPKQVDCNCDLGIRKNQCVRVLQKEKLGKQVMTWAIVVILVLDHETTLFCRVLRKYLVA</sequence>
<feature type="domain" description="At2g35280-like TPR" evidence="1">
    <location>
        <begin position="60"/>
        <end position="168"/>
    </location>
</feature>
<dbReference type="AlphaFoldDB" id="A0A9W7H3C1"/>
<accession>A0A9W7H3C1</accession>
<dbReference type="PANTHER" id="PTHR33784:SF10">
    <property type="entry name" value="F-BOX PROTEIN"/>
    <property type="match status" value="1"/>
</dbReference>
<comment type="caution">
    <text evidence="2">The sequence shown here is derived from an EMBL/GenBank/DDBJ whole genome shotgun (WGS) entry which is preliminary data.</text>
</comment>